<organism evidence="3 4">
    <name type="scientific">Halobacillus seohaensis</name>
    <dbReference type="NCBI Taxonomy" id="447421"/>
    <lineage>
        <taxon>Bacteria</taxon>
        <taxon>Bacillati</taxon>
        <taxon>Bacillota</taxon>
        <taxon>Bacilli</taxon>
        <taxon>Bacillales</taxon>
        <taxon>Bacillaceae</taxon>
        <taxon>Halobacillus</taxon>
    </lineage>
</organism>
<dbReference type="CDD" id="cd00956">
    <property type="entry name" value="Transaldolase_FSA"/>
    <property type="match status" value="1"/>
</dbReference>
<reference evidence="4" key="1">
    <citation type="journal article" date="2019" name="Int. J. Syst. Evol. Microbiol.">
        <title>The Global Catalogue of Microorganisms (GCM) 10K type strain sequencing project: providing services to taxonomists for standard genome sequencing and annotation.</title>
        <authorList>
            <consortium name="The Broad Institute Genomics Platform"/>
            <consortium name="The Broad Institute Genome Sequencing Center for Infectious Disease"/>
            <person name="Wu L."/>
            <person name="Ma J."/>
        </authorList>
    </citation>
    <scope>NUCLEOTIDE SEQUENCE [LARGE SCALE GENOMIC DNA]</scope>
    <source>
        <strain evidence="4">CGMCC 4.1621</strain>
    </source>
</reference>
<keyword evidence="2" id="KW-0704">Schiff base</keyword>
<dbReference type="PROSITE" id="PS01054">
    <property type="entry name" value="TRANSALDOLASE_1"/>
    <property type="match status" value="1"/>
</dbReference>
<dbReference type="EMBL" id="JBHSZV010000011">
    <property type="protein sequence ID" value="MFC7061075.1"/>
    <property type="molecule type" value="Genomic_DNA"/>
</dbReference>
<evidence type="ECO:0000313" key="3">
    <source>
        <dbReference type="EMBL" id="MFC7061075.1"/>
    </source>
</evidence>
<dbReference type="Pfam" id="PF00923">
    <property type="entry name" value="TAL_FSA"/>
    <property type="match status" value="1"/>
</dbReference>
<comment type="subcellular location">
    <subcellularLocation>
        <location evidence="1">Cytoplasm</location>
    </subcellularLocation>
</comment>
<evidence type="ECO:0000313" key="4">
    <source>
        <dbReference type="Proteomes" id="UP001596410"/>
    </source>
</evidence>
<dbReference type="InterPro" id="IPR033919">
    <property type="entry name" value="TSA/FSA_arc/bac"/>
</dbReference>
<dbReference type="EC" id="2.2.1.2" evidence="3"/>
<dbReference type="SUPFAM" id="SSF51569">
    <property type="entry name" value="Aldolase"/>
    <property type="match status" value="1"/>
</dbReference>
<dbReference type="RefSeq" id="WP_204708835.1">
    <property type="nucleotide sequence ID" value="NZ_JBHSZV010000011.1"/>
</dbReference>
<dbReference type="PANTHER" id="PTHR10683:SF36">
    <property type="entry name" value="TRANSALDOLASE"/>
    <property type="match status" value="1"/>
</dbReference>
<comment type="caution">
    <text evidence="3">The sequence shown here is derived from an EMBL/GenBank/DDBJ whole genome shotgun (WGS) entry which is preliminary data.</text>
</comment>
<keyword evidence="3" id="KW-0808">Transferase</keyword>
<sequence length="227" mass="24839">MLKLYIDSADVDKINDLNQYFPIAGVTTNPTILVQEGKPYLGILSEIRSVIGDEKDLFVQMLGDTAEEIVEEAHYLITKISGNLIVKIPATKEGIKAIKILSAEDISTLATTVYSPFQALLAAMAGADYVAPYVNRIDNLAFNGDKVVTDIAQLFKSYETSCSILAASFKNLQQVQDVCLSGADSVTVSPDLVEKMIDFPSTSVDVEVFKDQWRNLNGENCTNLMNT</sequence>
<evidence type="ECO:0000256" key="1">
    <source>
        <dbReference type="ARBA" id="ARBA00004496"/>
    </source>
</evidence>
<dbReference type="InterPro" id="IPR013785">
    <property type="entry name" value="Aldolase_TIM"/>
</dbReference>
<dbReference type="InterPro" id="IPR018225">
    <property type="entry name" value="Transaldolase_AS"/>
</dbReference>
<dbReference type="InterPro" id="IPR001585">
    <property type="entry name" value="TAL/FSA"/>
</dbReference>
<dbReference type="Proteomes" id="UP001596410">
    <property type="component" value="Unassembled WGS sequence"/>
</dbReference>
<accession>A0ABW2EFH6</accession>
<keyword evidence="4" id="KW-1185">Reference proteome</keyword>
<dbReference type="Gene3D" id="3.20.20.70">
    <property type="entry name" value="Aldolase class I"/>
    <property type="match status" value="1"/>
</dbReference>
<protein>
    <submittedName>
        <fullName evidence="3">Transaldolase family protein</fullName>
        <ecNumber evidence="3">2.2.1.2</ecNumber>
    </submittedName>
</protein>
<proteinExistence type="predicted"/>
<dbReference type="GO" id="GO:0004801">
    <property type="term" value="F:transaldolase activity"/>
    <property type="evidence" value="ECO:0007669"/>
    <property type="project" value="UniProtKB-EC"/>
</dbReference>
<dbReference type="PANTHER" id="PTHR10683">
    <property type="entry name" value="TRANSALDOLASE"/>
    <property type="match status" value="1"/>
</dbReference>
<name>A0ABW2EFH6_9BACI</name>
<evidence type="ECO:0000256" key="2">
    <source>
        <dbReference type="ARBA" id="ARBA00023270"/>
    </source>
</evidence>
<gene>
    <name evidence="3" type="ORF">ACFQIC_04245</name>
</gene>
<dbReference type="PROSITE" id="PS00958">
    <property type="entry name" value="TRANSALDOLASE_2"/>
    <property type="match status" value="1"/>
</dbReference>